<protein>
    <submittedName>
        <fullName evidence="2">Uncharacterized protein</fullName>
    </submittedName>
</protein>
<name>A0A1V6SU16_9EURO</name>
<proteinExistence type="predicted"/>
<evidence type="ECO:0000313" key="3">
    <source>
        <dbReference type="Proteomes" id="UP000191285"/>
    </source>
</evidence>
<gene>
    <name evidence="2" type="ORF">PENSTE_c020G05556</name>
</gene>
<evidence type="ECO:0000313" key="2">
    <source>
        <dbReference type="EMBL" id="OQE17521.1"/>
    </source>
</evidence>
<dbReference type="OrthoDB" id="4337159at2759"/>
<dbReference type="Proteomes" id="UP000191285">
    <property type="component" value="Unassembled WGS sequence"/>
</dbReference>
<dbReference type="AlphaFoldDB" id="A0A1V6SU16"/>
<accession>A0A1V6SU16</accession>
<comment type="caution">
    <text evidence="2">The sequence shown here is derived from an EMBL/GenBank/DDBJ whole genome shotgun (WGS) entry which is preliminary data.</text>
</comment>
<sequence>MHCTRLLVRNVSPTVKPRKRPSPSPICTAQISTTTTTTTNPLSTPNPTTDSDQLAYRLCELSLQKIQKEARALEPDLRHVLACTSMQKLAQQDLSHRLDALQSAMPVQTLPLLPGCDEPYMSEEDIWDMRSLEDAVSELEWASKKGEIARYICFQQIREM</sequence>
<feature type="region of interest" description="Disordered" evidence="1">
    <location>
        <begin position="9"/>
        <end position="49"/>
    </location>
</feature>
<keyword evidence="3" id="KW-1185">Reference proteome</keyword>
<feature type="compositionally biased region" description="Low complexity" evidence="1">
    <location>
        <begin position="32"/>
        <end position="49"/>
    </location>
</feature>
<dbReference type="EMBL" id="MLKD01000020">
    <property type="protein sequence ID" value="OQE17521.1"/>
    <property type="molecule type" value="Genomic_DNA"/>
</dbReference>
<reference evidence="3" key="1">
    <citation type="journal article" date="2017" name="Nat. Microbiol.">
        <title>Global analysis of biosynthetic gene clusters reveals vast potential of secondary metabolite production in Penicillium species.</title>
        <authorList>
            <person name="Nielsen J.C."/>
            <person name="Grijseels S."/>
            <person name="Prigent S."/>
            <person name="Ji B."/>
            <person name="Dainat J."/>
            <person name="Nielsen K.F."/>
            <person name="Frisvad J.C."/>
            <person name="Workman M."/>
            <person name="Nielsen J."/>
        </authorList>
    </citation>
    <scope>NUCLEOTIDE SEQUENCE [LARGE SCALE GENOMIC DNA]</scope>
    <source>
        <strain evidence="3">IBT 24891</strain>
    </source>
</reference>
<organism evidence="2 3">
    <name type="scientific">Penicillium steckii</name>
    <dbReference type="NCBI Taxonomy" id="303698"/>
    <lineage>
        <taxon>Eukaryota</taxon>
        <taxon>Fungi</taxon>
        <taxon>Dikarya</taxon>
        <taxon>Ascomycota</taxon>
        <taxon>Pezizomycotina</taxon>
        <taxon>Eurotiomycetes</taxon>
        <taxon>Eurotiomycetidae</taxon>
        <taxon>Eurotiales</taxon>
        <taxon>Aspergillaceae</taxon>
        <taxon>Penicillium</taxon>
    </lineage>
</organism>
<evidence type="ECO:0000256" key="1">
    <source>
        <dbReference type="SAM" id="MobiDB-lite"/>
    </source>
</evidence>